<dbReference type="EMBL" id="JAKNSF020000113">
    <property type="protein sequence ID" value="KAK7714743.1"/>
    <property type="molecule type" value="Genomic_DNA"/>
</dbReference>
<keyword evidence="1" id="KW-0808">Transferase</keyword>
<name>A0ABR1NTP6_DIAER</name>
<dbReference type="Proteomes" id="UP001430848">
    <property type="component" value="Unassembled WGS sequence"/>
</dbReference>
<evidence type="ECO:0008006" key="4">
    <source>
        <dbReference type="Google" id="ProtNLM"/>
    </source>
</evidence>
<dbReference type="Pfam" id="PF02458">
    <property type="entry name" value="Transferase"/>
    <property type="match status" value="1"/>
</dbReference>
<organism evidence="2 3">
    <name type="scientific">Diaporthe eres</name>
    <name type="common">Phomopsis oblonga</name>
    <dbReference type="NCBI Taxonomy" id="83184"/>
    <lineage>
        <taxon>Eukaryota</taxon>
        <taxon>Fungi</taxon>
        <taxon>Dikarya</taxon>
        <taxon>Ascomycota</taxon>
        <taxon>Pezizomycotina</taxon>
        <taxon>Sordariomycetes</taxon>
        <taxon>Sordariomycetidae</taxon>
        <taxon>Diaporthales</taxon>
        <taxon>Diaporthaceae</taxon>
        <taxon>Diaporthe</taxon>
        <taxon>Diaporthe eres species complex</taxon>
    </lineage>
</organism>
<comment type="caution">
    <text evidence="2">The sequence shown here is derived from an EMBL/GenBank/DDBJ whole genome shotgun (WGS) entry which is preliminary data.</text>
</comment>
<dbReference type="Gene3D" id="3.30.559.10">
    <property type="entry name" value="Chloramphenicol acetyltransferase-like domain"/>
    <property type="match status" value="2"/>
</dbReference>
<dbReference type="PANTHER" id="PTHR31896:SF13">
    <property type="entry name" value="TRICHOTHECENE 3-O-ACETYLTRANSFERASE"/>
    <property type="match status" value="1"/>
</dbReference>
<accession>A0ABR1NTP6</accession>
<evidence type="ECO:0000313" key="2">
    <source>
        <dbReference type="EMBL" id="KAK7714743.1"/>
    </source>
</evidence>
<proteinExistence type="predicted"/>
<evidence type="ECO:0000256" key="1">
    <source>
        <dbReference type="ARBA" id="ARBA00022679"/>
    </source>
</evidence>
<sequence length="486" mass="54975">MSINNEVKQEVFHLHPTGWELDPEEERFKLSTLDYLVSCVYVSYAIFFKIDDDEEKPKVVELLKQGLEKTLSQTRHLCGRIEQDPDGGHSFVKKRDSTVQFVTKWLDQPEHRGIYPSFSELDKANFVSKALGDIRDFSVSPMTYAEKSAAFLGTQPKAAAFQATFIRGGLVFMMHHHHMGNDMMGWAGECHQLAENCAAIWNKTEFPPWDPACLDVSPFTKKAYPADQQVEGPPPPQKHPGHKKAQWLLFHLPKSKAAELKKLASPADDSYWISSYDAFEAFIWRTLSRLRAKVYKPDPSSTPLWGEAVDMRKRCTNPPVPPRIQHNAVAVALSTQAPVPQLTAAEVISDTPLGRLAWFIRTLTNSTTQESLGRTLDAVAPVRDKSSLFLRCDAFEPMYSFTTDWRDTNVAAADFGFAKPYAFRFPMNYVTPGLQIVYPPRSIDPGSDEGPELCIGFEKELTQELLEDPEWSKYFEFRGIDAEDAD</sequence>
<keyword evidence="3" id="KW-1185">Reference proteome</keyword>
<reference evidence="2 3" key="1">
    <citation type="submission" date="2024-02" db="EMBL/GenBank/DDBJ databases">
        <title>De novo assembly and annotation of 12 fungi associated with fruit tree decline syndrome in Ontario, Canada.</title>
        <authorList>
            <person name="Sulman M."/>
            <person name="Ellouze W."/>
            <person name="Ilyukhin E."/>
        </authorList>
    </citation>
    <scope>NUCLEOTIDE SEQUENCE [LARGE SCALE GENOMIC DNA]</scope>
    <source>
        <strain evidence="2 3">M169</strain>
    </source>
</reference>
<gene>
    <name evidence="2" type="ORF">SLS63_011634</name>
</gene>
<dbReference type="InterPro" id="IPR051283">
    <property type="entry name" value="Sec_Metabolite_Acyltrans"/>
</dbReference>
<dbReference type="InterPro" id="IPR023213">
    <property type="entry name" value="CAT-like_dom_sf"/>
</dbReference>
<evidence type="ECO:0000313" key="3">
    <source>
        <dbReference type="Proteomes" id="UP001430848"/>
    </source>
</evidence>
<dbReference type="PANTHER" id="PTHR31896">
    <property type="entry name" value="FAMILY REGULATORY PROTEIN, PUTATIVE (AFU_ORTHOLOGUE AFUA_3G14730)-RELATED"/>
    <property type="match status" value="1"/>
</dbReference>
<protein>
    <recommendedName>
        <fullName evidence="4">Trichothecene 3-O-acetyltransferase</fullName>
    </recommendedName>
</protein>